<evidence type="ECO:0000313" key="2">
    <source>
        <dbReference type="Proteomes" id="UP000297983"/>
    </source>
</evidence>
<dbReference type="AlphaFoldDB" id="A0A4R9APC4"/>
<name>A0A4R9APC4_9MICO</name>
<comment type="caution">
    <text evidence="1">The sequence shown here is derived from an EMBL/GenBank/DDBJ whole genome shotgun (WGS) entry which is preliminary data.</text>
</comment>
<protein>
    <submittedName>
        <fullName evidence="1">Uncharacterized protein</fullName>
    </submittedName>
</protein>
<evidence type="ECO:0000313" key="1">
    <source>
        <dbReference type="EMBL" id="TFD66627.1"/>
    </source>
</evidence>
<dbReference type="Proteomes" id="UP000297983">
    <property type="component" value="Unassembled WGS sequence"/>
</dbReference>
<dbReference type="EMBL" id="SOHL01000030">
    <property type="protein sequence ID" value="TFD66627.1"/>
    <property type="molecule type" value="Genomic_DNA"/>
</dbReference>
<gene>
    <name evidence="1" type="ORF">E3T50_15625</name>
</gene>
<sequence>MTVLTPATEQLDELVRGVQGVDALYPAGSIVENALITAAREMAHRPPAASMVATEQRADGLRVTAKIGIGAAESSGDVCRRVHDAIDAQLRQSGNSPIAQIAVIVARIG</sequence>
<keyword evidence="2" id="KW-1185">Reference proteome</keyword>
<accession>A0A4R9APC4</accession>
<organism evidence="1 2">
    <name type="scientific">Cryobacterium gelidum</name>
    <dbReference type="NCBI Taxonomy" id="1259164"/>
    <lineage>
        <taxon>Bacteria</taxon>
        <taxon>Bacillati</taxon>
        <taxon>Actinomycetota</taxon>
        <taxon>Actinomycetes</taxon>
        <taxon>Micrococcales</taxon>
        <taxon>Microbacteriaceae</taxon>
        <taxon>Cryobacterium</taxon>
    </lineage>
</organism>
<proteinExistence type="predicted"/>
<dbReference type="RefSeq" id="WP_134553282.1">
    <property type="nucleotide sequence ID" value="NZ_SOHL01000030.1"/>
</dbReference>
<reference evidence="1 2" key="1">
    <citation type="submission" date="2019-03" db="EMBL/GenBank/DDBJ databases">
        <title>Genomics of glacier-inhabiting Cryobacterium strains.</title>
        <authorList>
            <person name="Liu Q."/>
            <person name="Xin Y.-H."/>
        </authorList>
    </citation>
    <scope>NUCLEOTIDE SEQUENCE [LARGE SCALE GENOMIC DNA]</scope>
    <source>
        <strain evidence="1 2">Hz16</strain>
    </source>
</reference>